<dbReference type="EMBL" id="KV003920">
    <property type="protein sequence ID" value="KZV36165.1"/>
    <property type="molecule type" value="Genomic_DNA"/>
</dbReference>
<dbReference type="Proteomes" id="UP000250235">
    <property type="component" value="Unassembled WGS sequence"/>
</dbReference>
<reference evidence="1 2" key="1">
    <citation type="journal article" date="2015" name="Proc. Natl. Acad. Sci. U.S.A.">
        <title>The resurrection genome of Boea hygrometrica: A blueprint for survival of dehydration.</title>
        <authorList>
            <person name="Xiao L."/>
            <person name="Yang G."/>
            <person name="Zhang L."/>
            <person name="Yang X."/>
            <person name="Zhao S."/>
            <person name="Ji Z."/>
            <person name="Zhou Q."/>
            <person name="Hu M."/>
            <person name="Wang Y."/>
            <person name="Chen M."/>
            <person name="Xu Y."/>
            <person name="Jin H."/>
            <person name="Xiao X."/>
            <person name="Hu G."/>
            <person name="Bao F."/>
            <person name="Hu Y."/>
            <person name="Wan P."/>
            <person name="Li L."/>
            <person name="Deng X."/>
            <person name="Kuang T."/>
            <person name="Xiang C."/>
            <person name="Zhu J.K."/>
            <person name="Oliver M.J."/>
            <person name="He Y."/>
        </authorList>
    </citation>
    <scope>NUCLEOTIDE SEQUENCE [LARGE SCALE GENOMIC DNA]</scope>
    <source>
        <strain evidence="2">cv. XS01</strain>
    </source>
</reference>
<accession>A0A2Z7BVT3</accession>
<organism evidence="1 2">
    <name type="scientific">Dorcoceras hygrometricum</name>
    <dbReference type="NCBI Taxonomy" id="472368"/>
    <lineage>
        <taxon>Eukaryota</taxon>
        <taxon>Viridiplantae</taxon>
        <taxon>Streptophyta</taxon>
        <taxon>Embryophyta</taxon>
        <taxon>Tracheophyta</taxon>
        <taxon>Spermatophyta</taxon>
        <taxon>Magnoliopsida</taxon>
        <taxon>eudicotyledons</taxon>
        <taxon>Gunneridae</taxon>
        <taxon>Pentapetalae</taxon>
        <taxon>asterids</taxon>
        <taxon>lamiids</taxon>
        <taxon>Lamiales</taxon>
        <taxon>Gesneriaceae</taxon>
        <taxon>Didymocarpoideae</taxon>
        <taxon>Trichosporeae</taxon>
        <taxon>Loxocarpinae</taxon>
        <taxon>Dorcoceras</taxon>
    </lineage>
</organism>
<evidence type="ECO:0000313" key="2">
    <source>
        <dbReference type="Proteomes" id="UP000250235"/>
    </source>
</evidence>
<gene>
    <name evidence="1" type="ORF">F511_22833</name>
</gene>
<dbReference type="AlphaFoldDB" id="A0A2Z7BVT3"/>
<protein>
    <submittedName>
        <fullName evidence="1">Uncharacterized protein</fullName>
    </submittedName>
</protein>
<name>A0A2Z7BVT3_9LAMI</name>
<sequence>MDKLLPLRDLSRDNRSFQDGYRMKELFERSPTLPQTRRTVVGVDGKWPEKVTVNSDKGARNLINYFHRQNQLSKLRMRNRSHKTNAGAKEQLKSPKRRRITLRRKLLTSPNLFAILAARAQRKKSAYVIKSGRTLGSGHQYANQNDAVLGSDLSNQTS</sequence>
<evidence type="ECO:0000313" key="1">
    <source>
        <dbReference type="EMBL" id="KZV36165.1"/>
    </source>
</evidence>
<proteinExistence type="predicted"/>
<keyword evidence="2" id="KW-1185">Reference proteome</keyword>